<dbReference type="GO" id="GO:0051301">
    <property type="term" value="P:cell division"/>
    <property type="evidence" value="ECO:0007669"/>
    <property type="project" value="UniProtKB-KW"/>
</dbReference>
<dbReference type="SUPFAM" id="SSF47954">
    <property type="entry name" value="Cyclin-like"/>
    <property type="match status" value="1"/>
</dbReference>
<keyword evidence="6" id="KW-1185">Reference proteome</keyword>
<evidence type="ECO:0000256" key="1">
    <source>
        <dbReference type="ARBA" id="ARBA00022618"/>
    </source>
</evidence>
<evidence type="ECO:0000256" key="2">
    <source>
        <dbReference type="ARBA" id="ARBA00023127"/>
    </source>
</evidence>
<dbReference type="PROSITE" id="PS00292">
    <property type="entry name" value="CYCLINS"/>
    <property type="match status" value="1"/>
</dbReference>
<keyword evidence="2" id="KW-0195">Cyclin</keyword>
<dbReference type="Gene3D" id="1.10.472.10">
    <property type="entry name" value="Cyclin-like"/>
    <property type="match status" value="2"/>
</dbReference>
<dbReference type="InterPro" id="IPR036915">
    <property type="entry name" value="Cyclin-like_sf"/>
</dbReference>
<feature type="domain" description="Cyclin N-terminal" evidence="4">
    <location>
        <begin position="71"/>
        <end position="224"/>
    </location>
</feature>
<evidence type="ECO:0000313" key="6">
    <source>
        <dbReference type="Proteomes" id="UP001211065"/>
    </source>
</evidence>
<dbReference type="InterPro" id="IPR039361">
    <property type="entry name" value="Cyclin"/>
</dbReference>
<gene>
    <name evidence="5" type="primary">CCNA1</name>
    <name evidence="5" type="ORF">HK099_000040</name>
</gene>
<dbReference type="InterPro" id="IPR048258">
    <property type="entry name" value="Cyclins_cyclin-box"/>
</dbReference>
<comment type="caution">
    <text evidence="5">The sequence shown here is derived from an EMBL/GenBank/DDBJ whole genome shotgun (WGS) entry which is preliminary data.</text>
</comment>
<evidence type="ECO:0000313" key="5">
    <source>
        <dbReference type="EMBL" id="KAJ3228485.1"/>
    </source>
</evidence>
<dbReference type="PANTHER" id="PTHR10177">
    <property type="entry name" value="CYCLINS"/>
    <property type="match status" value="1"/>
</dbReference>
<protein>
    <submittedName>
        <fullName evidence="5">Cyclin-A1</fullName>
    </submittedName>
</protein>
<keyword evidence="1" id="KW-0132">Cell division</keyword>
<name>A0AAD5U8I8_9FUNG</name>
<dbReference type="Proteomes" id="UP001211065">
    <property type="component" value="Unassembled WGS sequence"/>
</dbReference>
<dbReference type="InterPro" id="IPR006671">
    <property type="entry name" value="Cyclin_N"/>
</dbReference>
<evidence type="ECO:0000259" key="4">
    <source>
        <dbReference type="Pfam" id="PF00134"/>
    </source>
</evidence>
<dbReference type="Pfam" id="PF00134">
    <property type="entry name" value="Cyclin_N"/>
    <property type="match status" value="1"/>
</dbReference>
<keyword evidence="3" id="KW-0131">Cell cycle</keyword>
<sequence length="403" mass="47040">MENLYVDNPAQPFPIHAEKYYLNLPQALTFEEYQKMNNEAHQQSLRESNFKYEAKISKDEIKDLDFLFNTWDNMKKKEIKVRETVIGNYLTYHKGINSHMRFTLIEWLCDVACEQNFQRQTFHLAVNYFDRYLSISTKQEVFSIEEDDGTGTKQLAIQFFGAACLLLAAKIEESNLDIPYENFVEFAWSESDNQDFPTETRESSVITLLRWEDRILHALDWELRMPTSLDWLMMYSQNCALLLPEVYGDNTGTKSRIIHRRFKKEVFRLATSKLDTIIANYESVKLPNSLIAAVIFSHSLSYDGIFDIGIEDLTYLVTGYKVDAIMTHLDSAIKLLYHDVSILLQEKKEEDSASLEFQPDNSEKQLNVLKGYDPSDVHEDQTIMFIEPKICWGAWDRDNTKVI</sequence>
<dbReference type="AlphaFoldDB" id="A0AAD5U8I8"/>
<organism evidence="5 6">
    <name type="scientific">Clydaea vesicula</name>
    <dbReference type="NCBI Taxonomy" id="447962"/>
    <lineage>
        <taxon>Eukaryota</taxon>
        <taxon>Fungi</taxon>
        <taxon>Fungi incertae sedis</taxon>
        <taxon>Chytridiomycota</taxon>
        <taxon>Chytridiomycota incertae sedis</taxon>
        <taxon>Chytridiomycetes</taxon>
        <taxon>Lobulomycetales</taxon>
        <taxon>Lobulomycetaceae</taxon>
        <taxon>Clydaea</taxon>
    </lineage>
</organism>
<accession>A0AAD5U8I8</accession>
<proteinExistence type="predicted"/>
<reference evidence="5" key="1">
    <citation type="submission" date="2020-05" db="EMBL/GenBank/DDBJ databases">
        <title>Phylogenomic resolution of chytrid fungi.</title>
        <authorList>
            <person name="Stajich J.E."/>
            <person name="Amses K."/>
            <person name="Simmons R."/>
            <person name="Seto K."/>
            <person name="Myers J."/>
            <person name="Bonds A."/>
            <person name="Quandt C.A."/>
            <person name="Barry K."/>
            <person name="Liu P."/>
            <person name="Grigoriev I."/>
            <person name="Longcore J.E."/>
            <person name="James T.Y."/>
        </authorList>
    </citation>
    <scope>NUCLEOTIDE SEQUENCE</scope>
    <source>
        <strain evidence="5">JEL0476</strain>
    </source>
</reference>
<evidence type="ECO:0000256" key="3">
    <source>
        <dbReference type="ARBA" id="ARBA00023306"/>
    </source>
</evidence>
<dbReference type="EMBL" id="JADGJW010000001">
    <property type="protein sequence ID" value="KAJ3228485.1"/>
    <property type="molecule type" value="Genomic_DNA"/>
</dbReference>